<dbReference type="AlphaFoldDB" id="A0A7R8W8J5"/>
<accession>A0A7R8W8J5</accession>
<feature type="compositionally biased region" description="Pro residues" evidence="1">
    <location>
        <begin position="120"/>
        <end position="143"/>
    </location>
</feature>
<protein>
    <submittedName>
        <fullName evidence="2">Uncharacterized protein</fullName>
    </submittedName>
</protein>
<feature type="compositionally biased region" description="Polar residues" evidence="1">
    <location>
        <begin position="197"/>
        <end position="220"/>
    </location>
</feature>
<evidence type="ECO:0000256" key="1">
    <source>
        <dbReference type="SAM" id="MobiDB-lite"/>
    </source>
</evidence>
<name>A0A7R8W8J5_9CRUS</name>
<sequence>MLSPELRIVDRPPNTFSNPVERYFSGASPYQPMLRYNPYAAGYNRPFYNPMSYSQFSGYNAFPKAERKEVSPEAIAQALAQAGITIPPDTMIIITGKESGLMSTTFPFGKDPDNGKPGKPNLPPFNPPSGPFPQPPTATPPVFPHASGNNGQNFFVNNFPFGKDPDNNKPGKPNNPPSLNPPNKPTKPSPKPPGNDNNGQNPFGLFSTTGIFNPSSQSSKAPGPVPTDMAAVLNIPEISESNVQFGSVVGILGREPEKEICAADQTGNIKCDRPKNGCGQSLSTGNVVCVSPHLLATQNPLTPEANMAFHLGVQQLGQQLLGREPFSDVSNLRDDSEKSAYYWRYVIYYHVSDKAAGLWMGHVQIYLEAYEWTLGLYYYIDPNGDLRLMYYSVTPSDGYVAEEAIWPKFVPYEWMSDERKLIA</sequence>
<feature type="compositionally biased region" description="Pro residues" evidence="1">
    <location>
        <begin position="173"/>
        <end position="193"/>
    </location>
</feature>
<proteinExistence type="predicted"/>
<organism evidence="2">
    <name type="scientific">Cyprideis torosa</name>
    <dbReference type="NCBI Taxonomy" id="163714"/>
    <lineage>
        <taxon>Eukaryota</taxon>
        <taxon>Metazoa</taxon>
        <taxon>Ecdysozoa</taxon>
        <taxon>Arthropoda</taxon>
        <taxon>Crustacea</taxon>
        <taxon>Oligostraca</taxon>
        <taxon>Ostracoda</taxon>
        <taxon>Podocopa</taxon>
        <taxon>Podocopida</taxon>
        <taxon>Cytherocopina</taxon>
        <taxon>Cytheroidea</taxon>
        <taxon>Cytherideidae</taxon>
        <taxon>Cyprideis</taxon>
    </lineage>
</organism>
<evidence type="ECO:0000313" key="2">
    <source>
        <dbReference type="EMBL" id="CAD7224270.1"/>
    </source>
</evidence>
<dbReference type="EMBL" id="OB660340">
    <property type="protein sequence ID" value="CAD7224270.1"/>
    <property type="molecule type" value="Genomic_DNA"/>
</dbReference>
<feature type="compositionally biased region" description="Low complexity" evidence="1">
    <location>
        <begin position="148"/>
        <end position="162"/>
    </location>
</feature>
<reference evidence="2" key="1">
    <citation type="submission" date="2020-11" db="EMBL/GenBank/DDBJ databases">
        <authorList>
            <person name="Tran Van P."/>
        </authorList>
    </citation>
    <scope>NUCLEOTIDE SEQUENCE</scope>
</reference>
<feature type="region of interest" description="Disordered" evidence="1">
    <location>
        <begin position="103"/>
        <end position="225"/>
    </location>
</feature>
<gene>
    <name evidence="2" type="ORF">CTOB1V02_LOCUS2240</name>
</gene>